<organism evidence="1 2">
    <name type="scientific">Dothistroma septosporum (strain NZE10 / CBS 128990)</name>
    <name type="common">Red band needle blight fungus</name>
    <name type="synonym">Mycosphaerella pini</name>
    <dbReference type="NCBI Taxonomy" id="675120"/>
    <lineage>
        <taxon>Eukaryota</taxon>
        <taxon>Fungi</taxon>
        <taxon>Dikarya</taxon>
        <taxon>Ascomycota</taxon>
        <taxon>Pezizomycotina</taxon>
        <taxon>Dothideomycetes</taxon>
        <taxon>Dothideomycetidae</taxon>
        <taxon>Mycosphaerellales</taxon>
        <taxon>Mycosphaerellaceae</taxon>
        <taxon>Dothistroma</taxon>
    </lineage>
</organism>
<dbReference type="Proteomes" id="UP000016933">
    <property type="component" value="Unassembled WGS sequence"/>
</dbReference>
<dbReference type="EMBL" id="KB446544">
    <property type="protein sequence ID" value="EME40347.1"/>
    <property type="molecule type" value="Genomic_DNA"/>
</dbReference>
<sequence length="98" mass="11022">MWREHVMQNCCYFDDRLHDSTTPNGILWLISINSHCIAQRRPAELGSQLQSGASQAHFTSSAEVRQTRARSWLNHDLLHITEIPGAHLSVSGVTLTTL</sequence>
<keyword evidence="2" id="KW-1185">Reference proteome</keyword>
<evidence type="ECO:0000313" key="2">
    <source>
        <dbReference type="Proteomes" id="UP000016933"/>
    </source>
</evidence>
<gene>
    <name evidence="1" type="ORF">DOTSEDRAFT_74972</name>
</gene>
<reference evidence="2" key="1">
    <citation type="journal article" date="2012" name="PLoS Genet.">
        <title>The genomes of the fungal plant pathogens Cladosporium fulvum and Dothistroma septosporum reveal adaptation to different hosts and lifestyles but also signatures of common ancestry.</title>
        <authorList>
            <person name="de Wit P.J.G.M."/>
            <person name="van der Burgt A."/>
            <person name="Oekmen B."/>
            <person name="Stergiopoulos I."/>
            <person name="Abd-Elsalam K.A."/>
            <person name="Aerts A.L."/>
            <person name="Bahkali A.H."/>
            <person name="Beenen H.G."/>
            <person name="Chettri P."/>
            <person name="Cox M.P."/>
            <person name="Datema E."/>
            <person name="de Vries R.P."/>
            <person name="Dhillon B."/>
            <person name="Ganley A.R."/>
            <person name="Griffiths S.A."/>
            <person name="Guo Y."/>
            <person name="Hamelin R.C."/>
            <person name="Henrissat B."/>
            <person name="Kabir M.S."/>
            <person name="Jashni M.K."/>
            <person name="Kema G."/>
            <person name="Klaubauf S."/>
            <person name="Lapidus A."/>
            <person name="Levasseur A."/>
            <person name="Lindquist E."/>
            <person name="Mehrabi R."/>
            <person name="Ohm R.A."/>
            <person name="Owen T.J."/>
            <person name="Salamov A."/>
            <person name="Schwelm A."/>
            <person name="Schijlen E."/>
            <person name="Sun H."/>
            <person name="van den Burg H.A."/>
            <person name="van Ham R.C.H.J."/>
            <person name="Zhang S."/>
            <person name="Goodwin S.B."/>
            <person name="Grigoriev I.V."/>
            <person name="Collemare J."/>
            <person name="Bradshaw R.E."/>
        </authorList>
    </citation>
    <scope>NUCLEOTIDE SEQUENCE [LARGE SCALE GENOMIC DNA]</scope>
    <source>
        <strain evidence="2">NZE10 / CBS 128990</strain>
    </source>
</reference>
<name>N1PDB4_DOTSN</name>
<protein>
    <submittedName>
        <fullName evidence="1">Uncharacterized protein</fullName>
    </submittedName>
</protein>
<proteinExistence type="predicted"/>
<evidence type="ECO:0000313" key="1">
    <source>
        <dbReference type="EMBL" id="EME40347.1"/>
    </source>
</evidence>
<reference evidence="1 2" key="2">
    <citation type="journal article" date="2012" name="PLoS Pathog.">
        <title>Diverse lifestyles and strategies of plant pathogenesis encoded in the genomes of eighteen Dothideomycetes fungi.</title>
        <authorList>
            <person name="Ohm R.A."/>
            <person name="Feau N."/>
            <person name="Henrissat B."/>
            <person name="Schoch C.L."/>
            <person name="Horwitz B.A."/>
            <person name="Barry K.W."/>
            <person name="Condon B.J."/>
            <person name="Copeland A.C."/>
            <person name="Dhillon B."/>
            <person name="Glaser F."/>
            <person name="Hesse C.N."/>
            <person name="Kosti I."/>
            <person name="LaButti K."/>
            <person name="Lindquist E.A."/>
            <person name="Lucas S."/>
            <person name="Salamov A.A."/>
            <person name="Bradshaw R.E."/>
            <person name="Ciuffetti L."/>
            <person name="Hamelin R.C."/>
            <person name="Kema G.H.J."/>
            <person name="Lawrence C."/>
            <person name="Scott J.A."/>
            <person name="Spatafora J.W."/>
            <person name="Turgeon B.G."/>
            <person name="de Wit P.J.G.M."/>
            <person name="Zhong S."/>
            <person name="Goodwin S.B."/>
            <person name="Grigoriev I.V."/>
        </authorList>
    </citation>
    <scope>NUCLEOTIDE SEQUENCE [LARGE SCALE GENOMIC DNA]</scope>
    <source>
        <strain evidence="2">NZE10 / CBS 128990</strain>
    </source>
</reference>
<dbReference type="AlphaFoldDB" id="N1PDB4"/>
<dbReference type="HOGENOM" id="CLU_2333591_0_0_1"/>
<accession>N1PDB4</accession>